<evidence type="ECO:0000313" key="1">
    <source>
        <dbReference type="EMBL" id="OWK41282.1"/>
    </source>
</evidence>
<accession>A0A225DIK7</accession>
<name>A0A225DIK7_9BACT</name>
<gene>
    <name evidence="1" type="ORF">FRUB_04645</name>
</gene>
<organism evidence="1 2">
    <name type="scientific">Fimbriiglobus ruber</name>
    <dbReference type="NCBI Taxonomy" id="1908690"/>
    <lineage>
        <taxon>Bacteria</taxon>
        <taxon>Pseudomonadati</taxon>
        <taxon>Planctomycetota</taxon>
        <taxon>Planctomycetia</taxon>
        <taxon>Gemmatales</taxon>
        <taxon>Gemmataceae</taxon>
        <taxon>Fimbriiglobus</taxon>
    </lineage>
</organism>
<protein>
    <submittedName>
        <fullName evidence="1">Uncharacterized protein</fullName>
    </submittedName>
</protein>
<dbReference type="OrthoDB" id="270332at2"/>
<comment type="caution">
    <text evidence="1">The sequence shown here is derived from an EMBL/GenBank/DDBJ whole genome shotgun (WGS) entry which is preliminary data.</text>
</comment>
<reference evidence="2" key="1">
    <citation type="submission" date="2017-06" db="EMBL/GenBank/DDBJ databases">
        <title>Genome analysis of Fimbriiglobus ruber SP5, the first member of the order Planctomycetales with confirmed chitinolytic capability.</title>
        <authorList>
            <person name="Ravin N.V."/>
            <person name="Rakitin A.L."/>
            <person name="Ivanova A.A."/>
            <person name="Beletsky A.V."/>
            <person name="Kulichevskaya I.S."/>
            <person name="Mardanov A.V."/>
            <person name="Dedysh S.N."/>
        </authorList>
    </citation>
    <scope>NUCLEOTIDE SEQUENCE [LARGE SCALE GENOMIC DNA]</scope>
    <source>
        <strain evidence="2">SP5</strain>
    </source>
</reference>
<proteinExistence type="predicted"/>
<dbReference type="AlphaFoldDB" id="A0A225DIK7"/>
<dbReference type="EMBL" id="NIDE01000006">
    <property type="protein sequence ID" value="OWK41282.1"/>
    <property type="molecule type" value="Genomic_DNA"/>
</dbReference>
<dbReference type="Proteomes" id="UP000214646">
    <property type="component" value="Unassembled WGS sequence"/>
</dbReference>
<keyword evidence="2" id="KW-1185">Reference proteome</keyword>
<sequence length="262" mass="28502">MGHVRLKTLPRTRKWRQVVELLRGGAGAAQAASATLSAAEKGLKKAGSDPVVIETVWLLMRLPVAARADDFPAALRRAGLDVSDDPGLMELTAAVTEAIEAKAQRTGNRSDLGEMAQTAAVETLTEVVGTRLKSLFGPAPGQLQAELARLRTAKQFGLFARDFFARFVFKTLNFFLSQTLPDHVGEGRRFGTLTEQAAFTDALDTHCREAAKIVETFAGGWLMKHNWEDDGRISREEVGEFTAYAMTKLTAELRQGALLDAA</sequence>
<evidence type="ECO:0000313" key="2">
    <source>
        <dbReference type="Proteomes" id="UP000214646"/>
    </source>
</evidence>
<dbReference type="RefSeq" id="WP_088255744.1">
    <property type="nucleotide sequence ID" value="NZ_NIDE01000006.1"/>
</dbReference>